<evidence type="ECO:0000256" key="2">
    <source>
        <dbReference type="ARBA" id="ARBA00023015"/>
    </source>
</evidence>
<feature type="domain" description="HTH lacI-type" evidence="5">
    <location>
        <begin position="2"/>
        <end position="57"/>
    </location>
</feature>
<dbReference type="InterPro" id="IPR010982">
    <property type="entry name" value="Lambda_DNA-bd_dom_sf"/>
</dbReference>
<dbReference type="EMBL" id="CP001708">
    <property type="protein sequence ID" value="ACV29644.1"/>
    <property type="molecule type" value="Genomic_DNA"/>
</dbReference>
<dbReference type="Gene3D" id="3.40.50.2300">
    <property type="match status" value="2"/>
</dbReference>
<keyword evidence="2" id="KW-0805">Transcription regulation</keyword>
<keyword evidence="4" id="KW-0804">Transcription</keyword>
<dbReference type="PANTHER" id="PTHR30146">
    <property type="entry name" value="LACI-RELATED TRANSCRIPTIONAL REPRESSOR"/>
    <property type="match status" value="1"/>
</dbReference>
<dbReference type="KEGG" id="apr:Apre_1623"/>
<dbReference type="SMART" id="SM00354">
    <property type="entry name" value="HTH_LACI"/>
    <property type="match status" value="1"/>
</dbReference>
<evidence type="ECO:0000259" key="5">
    <source>
        <dbReference type="PROSITE" id="PS50932"/>
    </source>
</evidence>
<name>C7REN1_ANAPD</name>
<protein>
    <submittedName>
        <fullName evidence="6">Transcriptional regulator, LacI family</fullName>
    </submittedName>
</protein>
<dbReference type="CDD" id="cd06267">
    <property type="entry name" value="PBP1_LacI_sugar_binding-like"/>
    <property type="match status" value="1"/>
</dbReference>
<keyword evidence="1" id="KW-0678">Repressor</keyword>
<dbReference type="PRINTS" id="PR00036">
    <property type="entry name" value="HTHLACI"/>
</dbReference>
<dbReference type="HOGENOM" id="CLU_037628_6_0_9"/>
<dbReference type="PROSITE" id="PS50932">
    <property type="entry name" value="HTH_LACI_2"/>
    <property type="match status" value="1"/>
</dbReference>
<dbReference type="Proteomes" id="UP000002294">
    <property type="component" value="Chromosome"/>
</dbReference>
<keyword evidence="3" id="KW-0238">DNA-binding</keyword>
<reference evidence="6 7" key="1">
    <citation type="journal article" date="2009" name="Stand. Genomic Sci.">
        <title>Complete genome sequence of Anaerococcus prevotii type strain (PC1).</title>
        <authorList>
            <person name="Labutti K."/>
            <person name="Pukall R."/>
            <person name="Steenblock K."/>
            <person name="Glavina Del Rio T."/>
            <person name="Tice H."/>
            <person name="Copeland A."/>
            <person name="Cheng J.F."/>
            <person name="Lucas S."/>
            <person name="Chen F."/>
            <person name="Nolan M."/>
            <person name="Bruce D."/>
            <person name="Goodwin L."/>
            <person name="Pitluck S."/>
            <person name="Ivanova N."/>
            <person name="Mavromatis K."/>
            <person name="Ovchinnikova G."/>
            <person name="Pati A."/>
            <person name="Chen A."/>
            <person name="Palaniappan K."/>
            <person name="Land M."/>
            <person name="Hauser L."/>
            <person name="Chang Y.J."/>
            <person name="Jeffries C.D."/>
            <person name="Chain P."/>
            <person name="Saunders E."/>
            <person name="Brettin T."/>
            <person name="Detter J.C."/>
            <person name="Han C."/>
            <person name="Goker M."/>
            <person name="Bristow J."/>
            <person name="Eisen J.A."/>
            <person name="Markowitz V."/>
            <person name="Hugenholtz P."/>
            <person name="Kyrpides N.C."/>
            <person name="Klenk H.P."/>
            <person name="Lapidus A."/>
        </authorList>
    </citation>
    <scope>NUCLEOTIDE SEQUENCE [LARGE SCALE GENOMIC DNA]</scope>
    <source>
        <strain evidence="7">ATCC 9321 / DSM 20548 / JCM 6508 / NCTC 11806 / PC1</strain>
    </source>
</reference>
<evidence type="ECO:0000313" key="7">
    <source>
        <dbReference type="Proteomes" id="UP000002294"/>
    </source>
</evidence>
<accession>C7REN1</accession>
<gene>
    <name evidence="6" type="ordered locus">Apre_1623</name>
</gene>
<dbReference type="GO" id="GO:0000976">
    <property type="term" value="F:transcription cis-regulatory region binding"/>
    <property type="evidence" value="ECO:0007669"/>
    <property type="project" value="TreeGrafter"/>
</dbReference>
<proteinExistence type="predicted"/>
<dbReference type="RefSeq" id="WP_015778540.1">
    <property type="nucleotide sequence ID" value="NC_013171.1"/>
</dbReference>
<dbReference type="Gene3D" id="1.10.260.40">
    <property type="entry name" value="lambda repressor-like DNA-binding domains"/>
    <property type="match status" value="1"/>
</dbReference>
<dbReference type="OrthoDB" id="369222at2"/>
<evidence type="ECO:0000313" key="6">
    <source>
        <dbReference type="EMBL" id="ACV29644.1"/>
    </source>
</evidence>
<organism evidence="6 7">
    <name type="scientific">Anaerococcus prevotii (strain ATCC 9321 / DSM 20548 / JCM 6508 / NCTC 11806 / PC1)</name>
    <name type="common">Peptostreptococcus prevotii</name>
    <name type="synonym">Peptococcus prevotii</name>
    <dbReference type="NCBI Taxonomy" id="525919"/>
    <lineage>
        <taxon>Bacteria</taxon>
        <taxon>Bacillati</taxon>
        <taxon>Bacillota</taxon>
        <taxon>Tissierellia</taxon>
        <taxon>Tissierellales</taxon>
        <taxon>Peptoniphilaceae</taxon>
        <taxon>Anaerococcus</taxon>
    </lineage>
</organism>
<dbReference type="InterPro" id="IPR028082">
    <property type="entry name" value="Peripla_BP_I"/>
</dbReference>
<dbReference type="GO" id="GO:0003700">
    <property type="term" value="F:DNA-binding transcription factor activity"/>
    <property type="evidence" value="ECO:0007669"/>
    <property type="project" value="TreeGrafter"/>
</dbReference>
<dbReference type="Pfam" id="PF00356">
    <property type="entry name" value="LacI"/>
    <property type="match status" value="1"/>
</dbReference>
<evidence type="ECO:0000256" key="1">
    <source>
        <dbReference type="ARBA" id="ARBA00022491"/>
    </source>
</evidence>
<dbReference type="InterPro" id="IPR046335">
    <property type="entry name" value="LacI/GalR-like_sensor"/>
</dbReference>
<dbReference type="PANTHER" id="PTHR30146:SF148">
    <property type="entry name" value="HTH-TYPE TRANSCRIPTIONAL REPRESSOR PURR-RELATED"/>
    <property type="match status" value="1"/>
</dbReference>
<evidence type="ECO:0000256" key="3">
    <source>
        <dbReference type="ARBA" id="ARBA00023125"/>
    </source>
</evidence>
<dbReference type="STRING" id="525919.Apre_1623"/>
<dbReference type="InterPro" id="IPR000843">
    <property type="entry name" value="HTH_LacI"/>
</dbReference>
<evidence type="ECO:0000256" key="4">
    <source>
        <dbReference type="ARBA" id="ARBA00023163"/>
    </source>
</evidence>
<dbReference type="Pfam" id="PF13377">
    <property type="entry name" value="Peripla_BP_3"/>
    <property type="match status" value="1"/>
</dbReference>
<keyword evidence="7" id="KW-1185">Reference proteome</keyword>
<dbReference type="eggNOG" id="COG1609">
    <property type="taxonomic scope" value="Bacteria"/>
</dbReference>
<dbReference type="SUPFAM" id="SSF53822">
    <property type="entry name" value="Periplasmic binding protein-like I"/>
    <property type="match status" value="1"/>
</dbReference>
<dbReference type="SUPFAM" id="SSF47413">
    <property type="entry name" value="lambda repressor-like DNA-binding domains"/>
    <property type="match status" value="1"/>
</dbReference>
<dbReference type="PROSITE" id="PS00356">
    <property type="entry name" value="HTH_LACI_1"/>
    <property type="match status" value="1"/>
</dbReference>
<dbReference type="AlphaFoldDB" id="C7REN1"/>
<dbReference type="CDD" id="cd01392">
    <property type="entry name" value="HTH_LacI"/>
    <property type="match status" value="1"/>
</dbReference>
<sequence>MATIKDVAALAGVSITTVSMVLNRTDDKISAKTKEKVFLAAEELGYNANKIARALASKKSNVIMAVIPDISNPFFSVLVKFLTNYCLEYNYLLYIHNSNNKSISKKDFKALLENNYIAACLLVDRNVRGLDDELIEKYNVIFLDEVDFSNSKKNLVTGNNELGGMLAMNYLLDRGFRKIGMLIGPRSTANSSRRLSGAIKASMNRDIYIDSKNIIHGDYSYEGGYAAGKFFLDRQVDAIFSFSDMSSYGLLNYFRENKIKVPRDISLVSYDNLFLNKIVSPRLTSIDQNLDRIAKEAIDLADDLINKRKTETRIEVEPILFEGESVGRIYENN</sequence>